<dbReference type="PIRSF" id="PIRSF007580">
    <property type="entry name" value="UCP07580"/>
    <property type="match status" value="1"/>
</dbReference>
<dbReference type="OrthoDB" id="5727566at2"/>
<dbReference type="Proteomes" id="UP000196027">
    <property type="component" value="Chromosome"/>
</dbReference>
<proteinExistence type="predicted"/>
<evidence type="ECO:0000313" key="3">
    <source>
        <dbReference type="Proteomes" id="UP000196027"/>
    </source>
</evidence>
<dbReference type="InterPro" id="IPR016516">
    <property type="entry name" value="UCP07580"/>
</dbReference>
<keyword evidence="1" id="KW-1133">Transmembrane helix</keyword>
<keyword evidence="3" id="KW-1185">Reference proteome</keyword>
<protein>
    <recommendedName>
        <fullName evidence="4">Metal-dependent hydrolase</fullName>
    </recommendedName>
</protein>
<organism evidence="2 3">
    <name type="scientific">Oleiphilus messinensis</name>
    <dbReference type="NCBI Taxonomy" id="141451"/>
    <lineage>
        <taxon>Bacteria</taxon>
        <taxon>Pseudomonadati</taxon>
        <taxon>Pseudomonadota</taxon>
        <taxon>Gammaproteobacteria</taxon>
        <taxon>Oceanospirillales</taxon>
        <taxon>Oleiphilaceae</taxon>
        <taxon>Oleiphilus</taxon>
    </lineage>
</organism>
<dbReference type="Pfam" id="PF10118">
    <property type="entry name" value="Metal_hydrol"/>
    <property type="match status" value="1"/>
</dbReference>
<name>A0A1Y0IFL4_9GAMM</name>
<accession>A0A1Y0IFL4</accession>
<dbReference type="RefSeq" id="WP_087463745.1">
    <property type="nucleotide sequence ID" value="NZ_CP021425.1"/>
</dbReference>
<dbReference type="PANTHER" id="PTHR39456:SF1">
    <property type="entry name" value="METAL-DEPENDENT HYDROLASE"/>
    <property type="match status" value="1"/>
</dbReference>
<evidence type="ECO:0000313" key="2">
    <source>
        <dbReference type="EMBL" id="ARU59030.1"/>
    </source>
</evidence>
<dbReference type="EMBL" id="CP021425">
    <property type="protein sequence ID" value="ARU59030.1"/>
    <property type="molecule type" value="Genomic_DNA"/>
</dbReference>
<sequence length="299" mass="33656">MSIQIDPIRRNLKFGLSKDKVLNWNADGLHVTQFYNTLSIFFPAGERFFIQSVRNYRDDITDKTLKAQISAFIGQEGFHTREHEEYNEALAAAGMPIERLDAIVVATLDAVKKLPKPFQLSVTVALEHLTAVLGDMLLSNEFLLEGADEHYAAIWNWHAIEETEHKAVCFDAYEKVVGKGAAAYGMRVFAFVLANAIFWTLFLPFYTAMLSRSGGVFNVKGWLKVGNLLMGKPGIVRRVLPDWFDFFRPGFHPWMHDNRQFLEKAEALVEQVSNFANMQPVPTPKARKTTANVAATGAA</sequence>
<keyword evidence="1" id="KW-0472">Membrane</keyword>
<feature type="transmembrane region" description="Helical" evidence="1">
    <location>
        <begin position="188"/>
        <end position="209"/>
    </location>
</feature>
<keyword evidence="1" id="KW-0812">Transmembrane</keyword>
<evidence type="ECO:0008006" key="4">
    <source>
        <dbReference type="Google" id="ProtNLM"/>
    </source>
</evidence>
<gene>
    <name evidence="2" type="ORF">OLMES_5046</name>
</gene>
<dbReference type="KEGG" id="ome:OLMES_5046"/>
<reference evidence="2 3" key="1">
    <citation type="submission" date="2017-05" db="EMBL/GenBank/DDBJ databases">
        <title>Genomic insights into alkan degradation activity of Oleiphilus messinensis.</title>
        <authorList>
            <person name="Kozyavkin S.A."/>
            <person name="Slesarev A.I."/>
            <person name="Golyshin P.N."/>
            <person name="Korzhenkov A."/>
            <person name="Golyshina O.N."/>
            <person name="Toshchakov S.V."/>
        </authorList>
    </citation>
    <scope>NUCLEOTIDE SEQUENCE [LARGE SCALE GENOMIC DNA]</scope>
    <source>
        <strain evidence="2 3">ME102</strain>
    </source>
</reference>
<evidence type="ECO:0000256" key="1">
    <source>
        <dbReference type="SAM" id="Phobius"/>
    </source>
</evidence>
<dbReference type="PANTHER" id="PTHR39456">
    <property type="entry name" value="METAL-DEPENDENT HYDROLASE"/>
    <property type="match status" value="1"/>
</dbReference>
<dbReference type="AlphaFoldDB" id="A0A1Y0IFL4"/>